<dbReference type="Gene3D" id="3.40.50.1980">
    <property type="entry name" value="Nitrogenase molybdenum iron protein domain"/>
    <property type="match status" value="1"/>
</dbReference>
<feature type="region of interest" description="Disordered" evidence="1">
    <location>
        <begin position="1"/>
        <end position="22"/>
    </location>
</feature>
<dbReference type="RefSeq" id="WP_106246733.1">
    <property type="nucleotide sequence ID" value="NZ_PVNG01000016.1"/>
</dbReference>
<evidence type="ECO:0000313" key="3">
    <source>
        <dbReference type="Proteomes" id="UP000238312"/>
    </source>
</evidence>
<gene>
    <name evidence="2" type="ORF">B0I32_116183</name>
</gene>
<protein>
    <submittedName>
        <fullName evidence="2">Uncharacterized protein</fullName>
    </submittedName>
</protein>
<evidence type="ECO:0000256" key="1">
    <source>
        <dbReference type="SAM" id="MobiDB-lite"/>
    </source>
</evidence>
<dbReference type="EMBL" id="PVNG01000016">
    <property type="protein sequence ID" value="PRX60792.1"/>
    <property type="molecule type" value="Genomic_DNA"/>
</dbReference>
<proteinExistence type="predicted"/>
<dbReference type="AlphaFoldDB" id="A0A2T0MRE0"/>
<reference evidence="2 3" key="1">
    <citation type="submission" date="2018-03" db="EMBL/GenBank/DDBJ databases">
        <title>Genomic Encyclopedia of Type Strains, Phase III (KMG-III): the genomes of soil and plant-associated and newly described type strains.</title>
        <authorList>
            <person name="Whitman W."/>
        </authorList>
    </citation>
    <scope>NUCLEOTIDE SEQUENCE [LARGE SCALE GENOMIC DNA]</scope>
    <source>
        <strain evidence="2 3">CGMCC 4.7104</strain>
    </source>
</reference>
<organism evidence="2 3">
    <name type="scientific">Nonomuraea fuscirosea</name>
    <dbReference type="NCBI Taxonomy" id="1291556"/>
    <lineage>
        <taxon>Bacteria</taxon>
        <taxon>Bacillati</taxon>
        <taxon>Actinomycetota</taxon>
        <taxon>Actinomycetes</taxon>
        <taxon>Streptosporangiales</taxon>
        <taxon>Streptosporangiaceae</taxon>
        <taxon>Nonomuraea</taxon>
    </lineage>
</organism>
<comment type="caution">
    <text evidence="2">The sequence shown here is derived from an EMBL/GenBank/DDBJ whole genome shotgun (WGS) entry which is preliminary data.</text>
</comment>
<evidence type="ECO:0000313" key="2">
    <source>
        <dbReference type="EMBL" id="PRX60792.1"/>
    </source>
</evidence>
<name>A0A2T0MRE0_9ACTN</name>
<accession>A0A2T0MRE0</accession>
<sequence>MRPVGVFGPHKLKGGGPDPEVGEVGITKVESIGNVWGEFDIEKYEQLAAALGADPGAAPVVEARRRFEAAGARSKLSPPSGRGSRS</sequence>
<keyword evidence="3" id="KW-1185">Reference proteome</keyword>
<dbReference type="Proteomes" id="UP000238312">
    <property type="component" value="Unassembled WGS sequence"/>
</dbReference>